<reference evidence="1" key="1">
    <citation type="submission" date="2006-03" db="EMBL/GenBank/DDBJ databases">
        <authorList>
            <person name="Bowman J."/>
            <person name="Ferriera S."/>
            <person name="Johnson J."/>
            <person name="Kravitz S."/>
            <person name="Halpern A."/>
            <person name="Remington K."/>
            <person name="Beeson K."/>
            <person name="Tran B."/>
            <person name="Rogers Y.-H."/>
            <person name="Friedman R."/>
            <person name="Venter J.C."/>
        </authorList>
    </citation>
    <scope>NUCLEOTIDE SEQUENCE [LARGE SCALE GENOMIC DNA]</scope>
    <source>
        <strain evidence="1">ATCC 700755</strain>
    </source>
</reference>
<keyword evidence="2" id="KW-1185">Reference proteome</keyword>
<evidence type="ECO:0008006" key="3">
    <source>
        <dbReference type="Google" id="ProtNLM"/>
    </source>
</evidence>
<protein>
    <recommendedName>
        <fullName evidence="3">GIY-YIG domain-containing protein</fullName>
    </recommendedName>
</protein>
<sequence length="200" mass="23366">MNYNNEPFPVDPKVVFKRAFDMATIALVHLNHKNCPRLEELFFEMHKTCGAQPEFSIWRNKKAFEDLGYVPNIKSGKSKSLNEFKGLYFFGEKKNDRVLPIYVGVSRTVYRRLRQHAYGKSHNECSLAYLMTGHNNNNNNKEINRANDHSDFNDDLLAKKEVVRNLYVALIPVQEDYDLYFLEVALAGILKTKWNSFRTH</sequence>
<dbReference type="AlphaFoldDB" id="K4IBR2"/>
<dbReference type="RefSeq" id="WP_015023494.1">
    <property type="nucleotide sequence ID" value="NC_018721.1"/>
</dbReference>
<dbReference type="eggNOG" id="ENOG50336XV">
    <property type="taxonomic scope" value="Bacteria"/>
</dbReference>
<dbReference type="OrthoDB" id="6926156at2"/>
<dbReference type="EMBL" id="CP003879">
    <property type="protein sequence ID" value="AFU67879.1"/>
    <property type="molecule type" value="Genomic_DNA"/>
</dbReference>
<reference evidence="1" key="2">
    <citation type="submission" date="2012-09" db="EMBL/GenBank/DDBJ databases">
        <title>The complete sequence of Psychroflexus torquis an extreme psychrophile from sea-ice that is stimulated by light.</title>
        <authorList>
            <person name="Feng S."/>
            <person name="Powell S.M."/>
            <person name="Bowman J.P."/>
        </authorList>
    </citation>
    <scope>NUCLEOTIDE SEQUENCE [LARGE SCALE GENOMIC DNA]</scope>
    <source>
        <strain evidence="1">ATCC 700755</strain>
    </source>
</reference>
<accession>K4IBR2</accession>
<dbReference type="KEGG" id="ptq:P700755_000902"/>
<dbReference type="HOGENOM" id="CLU_1365263_0_0_10"/>
<name>K4IBR2_PSYTT</name>
<organism evidence="1 2">
    <name type="scientific">Psychroflexus torquis (strain ATCC 700755 / CIP 106069 / ACAM 623)</name>
    <dbReference type="NCBI Taxonomy" id="313595"/>
    <lineage>
        <taxon>Bacteria</taxon>
        <taxon>Pseudomonadati</taxon>
        <taxon>Bacteroidota</taxon>
        <taxon>Flavobacteriia</taxon>
        <taxon>Flavobacteriales</taxon>
        <taxon>Flavobacteriaceae</taxon>
        <taxon>Psychroflexus</taxon>
    </lineage>
</organism>
<proteinExistence type="predicted"/>
<dbReference type="STRING" id="313595.P700755_000902"/>
<gene>
    <name evidence="1" type="ordered locus">P700755_000902</name>
</gene>
<evidence type="ECO:0000313" key="2">
    <source>
        <dbReference type="Proteomes" id="UP000008514"/>
    </source>
</evidence>
<evidence type="ECO:0000313" key="1">
    <source>
        <dbReference type="EMBL" id="AFU67879.1"/>
    </source>
</evidence>
<dbReference type="Proteomes" id="UP000008514">
    <property type="component" value="Chromosome"/>
</dbReference>